<dbReference type="Proteomes" id="UP000078290">
    <property type="component" value="Unassembled WGS sequence"/>
</dbReference>
<dbReference type="EMBL" id="LXMA01000001">
    <property type="protein sequence ID" value="OAT74702.1"/>
    <property type="molecule type" value="Genomic_DNA"/>
</dbReference>
<dbReference type="AlphaFoldDB" id="A0A1B7KX41"/>
<evidence type="ECO:0000313" key="2">
    <source>
        <dbReference type="Proteomes" id="UP000078290"/>
    </source>
</evidence>
<name>A0A1B7KX41_PARTM</name>
<reference evidence="2" key="1">
    <citation type="submission" date="2016-05" db="EMBL/GenBank/DDBJ databases">
        <authorList>
            <person name="Wang W."/>
            <person name="Zhu L."/>
        </authorList>
    </citation>
    <scope>NUCLEOTIDE SEQUENCE [LARGE SCALE GENOMIC DNA]</scope>
    <source>
        <strain evidence="2">W-2</strain>
    </source>
</reference>
<gene>
    <name evidence="1" type="ORF">A7K69_03035</name>
</gene>
<comment type="caution">
    <text evidence="1">The sequence shown here is derived from an EMBL/GenBank/DDBJ whole genome shotgun (WGS) entry which is preliminary data.</text>
</comment>
<proteinExistence type="predicted"/>
<sequence length="72" mass="8070">MHLCTKKTALMRKAGKSKAKFLDICFFRQTQTNALANKRIYRHGKKGAKLSASPLHAANPRQTLPLCNETTL</sequence>
<protein>
    <submittedName>
        <fullName evidence="1">Uncharacterized protein</fullName>
    </submittedName>
</protein>
<evidence type="ECO:0000313" key="1">
    <source>
        <dbReference type="EMBL" id="OAT74702.1"/>
    </source>
</evidence>
<accession>A0A1B7KX41</accession>
<organism evidence="1 2">
    <name type="scientific">Parageobacillus thermoglucosidasius</name>
    <name type="common">Geobacillus thermoglucosidasius</name>
    <dbReference type="NCBI Taxonomy" id="1426"/>
    <lineage>
        <taxon>Bacteria</taxon>
        <taxon>Bacillati</taxon>
        <taxon>Bacillota</taxon>
        <taxon>Bacilli</taxon>
        <taxon>Bacillales</taxon>
        <taxon>Anoxybacillaceae</taxon>
        <taxon>Parageobacillus</taxon>
    </lineage>
</organism>